<evidence type="ECO:0000313" key="4">
    <source>
        <dbReference type="EMBL" id="KAA3461269.1"/>
    </source>
</evidence>
<evidence type="ECO:0000256" key="1">
    <source>
        <dbReference type="SAM" id="MobiDB-lite"/>
    </source>
</evidence>
<name>A0A5B6UU42_9ROSI</name>
<dbReference type="Pfam" id="PF07727">
    <property type="entry name" value="RVT_2"/>
    <property type="match status" value="1"/>
</dbReference>
<feature type="region of interest" description="Disordered" evidence="1">
    <location>
        <begin position="100"/>
        <end position="119"/>
    </location>
</feature>
<dbReference type="EMBL" id="SMMG02000009">
    <property type="protein sequence ID" value="KAA3461269.1"/>
    <property type="molecule type" value="Genomic_DNA"/>
</dbReference>
<dbReference type="Pfam" id="PF22936">
    <property type="entry name" value="Pol_BBD"/>
    <property type="match status" value="1"/>
</dbReference>
<feature type="domain" description="Retrovirus-related Pol polyprotein from transposon TNT 1-94-like beta-barrel" evidence="3">
    <location>
        <begin position="188"/>
        <end position="230"/>
    </location>
</feature>
<gene>
    <name evidence="4" type="ORF">EPI10_027851</name>
</gene>
<evidence type="ECO:0000259" key="3">
    <source>
        <dbReference type="Pfam" id="PF22936"/>
    </source>
</evidence>
<dbReference type="InterPro" id="IPR013103">
    <property type="entry name" value="RVT_2"/>
</dbReference>
<dbReference type="PANTHER" id="PTHR35317">
    <property type="entry name" value="OS04G0629600 PROTEIN"/>
    <property type="match status" value="1"/>
</dbReference>
<dbReference type="OrthoDB" id="1000417at2759"/>
<reference evidence="5" key="1">
    <citation type="journal article" date="2019" name="Plant Biotechnol. J.">
        <title>Genome sequencing of the Australian wild diploid species Gossypium australe highlights disease resistance and delayed gland morphogenesis.</title>
        <authorList>
            <person name="Cai Y."/>
            <person name="Cai X."/>
            <person name="Wang Q."/>
            <person name="Wang P."/>
            <person name="Zhang Y."/>
            <person name="Cai C."/>
            <person name="Xu Y."/>
            <person name="Wang K."/>
            <person name="Zhou Z."/>
            <person name="Wang C."/>
            <person name="Geng S."/>
            <person name="Li B."/>
            <person name="Dong Q."/>
            <person name="Hou Y."/>
            <person name="Wang H."/>
            <person name="Ai P."/>
            <person name="Liu Z."/>
            <person name="Yi F."/>
            <person name="Sun M."/>
            <person name="An G."/>
            <person name="Cheng J."/>
            <person name="Zhang Y."/>
            <person name="Shi Q."/>
            <person name="Xie Y."/>
            <person name="Shi X."/>
            <person name="Chang Y."/>
            <person name="Huang F."/>
            <person name="Chen Y."/>
            <person name="Hong S."/>
            <person name="Mi L."/>
            <person name="Sun Q."/>
            <person name="Zhang L."/>
            <person name="Zhou B."/>
            <person name="Peng R."/>
            <person name="Zhang X."/>
            <person name="Liu F."/>
        </authorList>
    </citation>
    <scope>NUCLEOTIDE SEQUENCE [LARGE SCALE GENOMIC DNA]</scope>
    <source>
        <strain evidence="5">cv. PA1801</strain>
    </source>
</reference>
<dbReference type="InterPro" id="IPR054722">
    <property type="entry name" value="PolX-like_BBD"/>
</dbReference>
<organism evidence="4 5">
    <name type="scientific">Gossypium australe</name>
    <dbReference type="NCBI Taxonomy" id="47621"/>
    <lineage>
        <taxon>Eukaryota</taxon>
        <taxon>Viridiplantae</taxon>
        <taxon>Streptophyta</taxon>
        <taxon>Embryophyta</taxon>
        <taxon>Tracheophyta</taxon>
        <taxon>Spermatophyta</taxon>
        <taxon>Magnoliopsida</taxon>
        <taxon>eudicotyledons</taxon>
        <taxon>Gunneridae</taxon>
        <taxon>Pentapetalae</taxon>
        <taxon>rosids</taxon>
        <taxon>malvids</taxon>
        <taxon>Malvales</taxon>
        <taxon>Malvaceae</taxon>
        <taxon>Malvoideae</taxon>
        <taxon>Gossypium</taxon>
    </lineage>
</organism>
<dbReference type="PANTHER" id="PTHR35317:SF24">
    <property type="entry name" value="RETROVIRUS-RELATED POL POLYPROTEIN FROM TRANSPOSON TNT 1-94"/>
    <property type="match status" value="1"/>
</dbReference>
<comment type="caution">
    <text evidence="4">The sequence shown here is derived from an EMBL/GenBank/DDBJ whole genome shotgun (WGS) entry which is preliminary data.</text>
</comment>
<dbReference type="Proteomes" id="UP000325315">
    <property type="component" value="Unassembled WGS sequence"/>
</dbReference>
<sequence length="436" mass="50060">MEGCYYWEAIEGDYEVAPLSNNPTMNHIKLKKERTNRKAKENVCLYVVASPTIFNKIMAFGSEKEIWDYLKVENQEDERIKSMKVLDLIKEFEKLQMKGLSQSKNTQKKHQGLGSAESSRADQCFTSIEAEEANEAGRKNKRSIEGSGVGNSNKYSSCKYCGKHNHPHFKCWRRSDVKCRSTPCHGLLLDSGCTNYMICDEKLFKNLDKSLKSRARIGNRDYLEVKEKGHSHHKGLQFMQKNEMAIGLPILELNLRCKACLTGKKTRLPVKNSTLRAKKKLQLIREGKMVVSRDVQFLKDEQWDRTSDVKEKKQDFSLNHDELMDDTLVRGIILLSEVYWRSCVAVLEPARTKLNPNDLVNKYKAKLVLKGLRREGLPIKQSRVDLVIVSLYIDDMLVAGSDATQIKTFKKDMMEVFETANLCGMHYFLGMKIEHG</sequence>
<protein>
    <submittedName>
        <fullName evidence="4">Retrovirus-related Pol polyprotein from transposon TNT 1-94</fullName>
    </submittedName>
</protein>
<dbReference type="AlphaFoldDB" id="A0A5B6UU42"/>
<evidence type="ECO:0000313" key="5">
    <source>
        <dbReference type="Proteomes" id="UP000325315"/>
    </source>
</evidence>
<feature type="domain" description="Reverse transcriptase Ty1/copia-type" evidence="2">
    <location>
        <begin position="376"/>
        <end position="434"/>
    </location>
</feature>
<proteinExistence type="predicted"/>
<accession>A0A5B6UU42</accession>
<keyword evidence="5" id="KW-1185">Reference proteome</keyword>
<evidence type="ECO:0000259" key="2">
    <source>
        <dbReference type="Pfam" id="PF07727"/>
    </source>
</evidence>